<feature type="non-terminal residue" evidence="3">
    <location>
        <position position="175"/>
    </location>
</feature>
<reference evidence="3 4" key="1">
    <citation type="journal article" date="2012" name="BMC Genomics">
        <title>Comparative genomics of the white-rot fungi, Phanerochaete carnosa and P. chrysosporium, to elucidate the genetic basis of the distinct wood types they colonize.</title>
        <authorList>
            <person name="Suzuki H."/>
            <person name="MacDonald J."/>
            <person name="Syed K."/>
            <person name="Salamov A."/>
            <person name="Hori C."/>
            <person name="Aerts A."/>
            <person name="Henrissat B."/>
            <person name="Wiebenga A."/>
            <person name="vanKuyk P.A."/>
            <person name="Barry K."/>
            <person name="Lindquist E."/>
            <person name="LaButti K."/>
            <person name="Lapidus A."/>
            <person name="Lucas S."/>
            <person name="Coutinho P."/>
            <person name="Gong Y."/>
            <person name="Samejima M."/>
            <person name="Mahadevan R."/>
            <person name="Abou-Zaid M."/>
            <person name="de Vries R.P."/>
            <person name="Igarashi K."/>
            <person name="Yadav J.S."/>
            <person name="Grigoriev I.V."/>
            <person name="Master E.R."/>
        </authorList>
    </citation>
    <scope>NUCLEOTIDE SEQUENCE [LARGE SCALE GENOMIC DNA]</scope>
    <source>
        <strain evidence="3 4">HHB-10118-sp</strain>
    </source>
</reference>
<feature type="non-terminal residue" evidence="3">
    <location>
        <position position="1"/>
    </location>
</feature>
<gene>
    <name evidence="3" type="ORF">PHACADRAFT_58444</name>
</gene>
<feature type="transmembrane region" description="Helical" evidence="1">
    <location>
        <begin position="87"/>
        <end position="109"/>
    </location>
</feature>
<evidence type="ECO:0000256" key="1">
    <source>
        <dbReference type="SAM" id="Phobius"/>
    </source>
</evidence>
<evidence type="ECO:0000259" key="2">
    <source>
        <dbReference type="Pfam" id="PF20153"/>
    </source>
</evidence>
<organism evidence="3 4">
    <name type="scientific">Phanerochaete carnosa (strain HHB-10118-sp)</name>
    <name type="common">White-rot fungus</name>
    <name type="synonym">Peniophora carnosa</name>
    <dbReference type="NCBI Taxonomy" id="650164"/>
    <lineage>
        <taxon>Eukaryota</taxon>
        <taxon>Fungi</taxon>
        <taxon>Dikarya</taxon>
        <taxon>Basidiomycota</taxon>
        <taxon>Agaricomycotina</taxon>
        <taxon>Agaricomycetes</taxon>
        <taxon>Polyporales</taxon>
        <taxon>Phanerochaetaceae</taxon>
        <taxon>Phanerochaete</taxon>
    </lineage>
</organism>
<feature type="transmembrane region" description="Helical" evidence="1">
    <location>
        <begin position="143"/>
        <end position="172"/>
    </location>
</feature>
<dbReference type="Pfam" id="PF20153">
    <property type="entry name" value="DUF6535"/>
    <property type="match status" value="1"/>
</dbReference>
<keyword evidence="4" id="KW-1185">Reference proteome</keyword>
<keyword evidence="1" id="KW-0472">Membrane</keyword>
<proteinExistence type="predicted"/>
<dbReference type="AlphaFoldDB" id="K5UGX0"/>
<feature type="domain" description="DUF6535" evidence="2">
    <location>
        <begin position="2"/>
        <end position="173"/>
    </location>
</feature>
<evidence type="ECO:0000313" key="4">
    <source>
        <dbReference type="Proteomes" id="UP000008370"/>
    </source>
</evidence>
<sequence>VDLTSVKAGLFSVILTAFVAQTYQMLRPSSADLTNQLLATNKQILAQSKQILIQVFSAALTGSSFSPPQLASPEDPPPFQSSAPARWINTLLLISFVLSLAAALLGIIVKQWMREYMPWNSPFAAPRENIMVRQFRFEAWETWNVFAIASTVPALLEVAMALFLAGMITLLWTMN</sequence>
<dbReference type="OrthoDB" id="3219854at2759"/>
<accession>K5UGX0</accession>
<protein>
    <recommendedName>
        <fullName evidence="2">DUF6535 domain-containing protein</fullName>
    </recommendedName>
</protein>
<dbReference type="HOGENOM" id="CLU_018688_1_2_1"/>
<dbReference type="KEGG" id="pco:PHACADRAFT_58444"/>
<keyword evidence="1" id="KW-1133">Transmembrane helix</keyword>
<dbReference type="STRING" id="650164.K5UGX0"/>
<name>K5UGX0_PHACS</name>
<evidence type="ECO:0000313" key="3">
    <source>
        <dbReference type="EMBL" id="EKM48731.1"/>
    </source>
</evidence>
<dbReference type="InParanoid" id="K5UGX0"/>
<dbReference type="InterPro" id="IPR045338">
    <property type="entry name" value="DUF6535"/>
</dbReference>
<dbReference type="RefSeq" id="XP_007402717.1">
    <property type="nucleotide sequence ID" value="XM_007402655.1"/>
</dbReference>
<dbReference type="EMBL" id="JH930783">
    <property type="protein sequence ID" value="EKM48731.1"/>
    <property type="molecule type" value="Genomic_DNA"/>
</dbReference>
<keyword evidence="1" id="KW-0812">Transmembrane</keyword>
<dbReference type="Proteomes" id="UP000008370">
    <property type="component" value="Unassembled WGS sequence"/>
</dbReference>
<dbReference type="GeneID" id="18920102"/>